<reference evidence="2 3" key="1">
    <citation type="submission" date="2018-10" db="EMBL/GenBank/DDBJ databases">
        <title>A high-quality apple genome assembly.</title>
        <authorList>
            <person name="Hu J."/>
        </authorList>
    </citation>
    <scope>NUCLEOTIDE SEQUENCE [LARGE SCALE GENOMIC DNA]</scope>
    <source>
        <strain evidence="3">cv. HFTH1</strain>
        <tissue evidence="2">Young leaf</tissue>
    </source>
</reference>
<feature type="compositionally biased region" description="Basic and acidic residues" evidence="1">
    <location>
        <begin position="64"/>
        <end position="85"/>
    </location>
</feature>
<gene>
    <name evidence="2" type="ORF">DVH24_017351</name>
</gene>
<evidence type="ECO:0000313" key="3">
    <source>
        <dbReference type="Proteomes" id="UP000290289"/>
    </source>
</evidence>
<accession>A0A498IS62</accession>
<evidence type="ECO:0000313" key="2">
    <source>
        <dbReference type="EMBL" id="RXH86298.1"/>
    </source>
</evidence>
<name>A0A498IS62_MALDO</name>
<proteinExistence type="predicted"/>
<feature type="region of interest" description="Disordered" evidence="1">
    <location>
        <begin position="63"/>
        <end position="85"/>
    </location>
</feature>
<protein>
    <submittedName>
        <fullName evidence="2">Uncharacterized protein</fullName>
    </submittedName>
</protein>
<comment type="caution">
    <text evidence="2">The sequence shown here is derived from an EMBL/GenBank/DDBJ whole genome shotgun (WGS) entry which is preliminary data.</text>
</comment>
<dbReference type="AlphaFoldDB" id="A0A498IS62"/>
<organism evidence="2 3">
    <name type="scientific">Malus domestica</name>
    <name type="common">Apple</name>
    <name type="synonym">Pyrus malus</name>
    <dbReference type="NCBI Taxonomy" id="3750"/>
    <lineage>
        <taxon>Eukaryota</taxon>
        <taxon>Viridiplantae</taxon>
        <taxon>Streptophyta</taxon>
        <taxon>Embryophyta</taxon>
        <taxon>Tracheophyta</taxon>
        <taxon>Spermatophyta</taxon>
        <taxon>Magnoliopsida</taxon>
        <taxon>eudicotyledons</taxon>
        <taxon>Gunneridae</taxon>
        <taxon>Pentapetalae</taxon>
        <taxon>rosids</taxon>
        <taxon>fabids</taxon>
        <taxon>Rosales</taxon>
        <taxon>Rosaceae</taxon>
        <taxon>Amygdaloideae</taxon>
        <taxon>Maleae</taxon>
        <taxon>Malus</taxon>
    </lineage>
</organism>
<dbReference type="Proteomes" id="UP000290289">
    <property type="component" value="Chromosome 10"/>
</dbReference>
<evidence type="ECO:0000256" key="1">
    <source>
        <dbReference type="SAM" id="MobiDB-lite"/>
    </source>
</evidence>
<keyword evidence="3" id="KW-1185">Reference proteome</keyword>
<dbReference type="EMBL" id="RDQH01000336">
    <property type="protein sequence ID" value="RXH86298.1"/>
    <property type="molecule type" value="Genomic_DNA"/>
</dbReference>
<sequence>MAEELALDLEELGHLQSIVKRHHIYHQPPQPSFPTPSLFGKGAVIAATATTIFSINQGPPVQRVEVHRQASKCGEERGRQAREDE</sequence>